<reference evidence="4" key="1">
    <citation type="submission" date="2017-01" db="EMBL/GenBank/DDBJ databases">
        <authorList>
            <person name="Brunel B."/>
        </authorList>
    </citation>
    <scope>NUCLEOTIDE SEQUENCE [LARGE SCALE GENOMIC DNA]</scope>
</reference>
<sequence length="84" mass="8686">MTLAREFDIIDSRTSELPAQLRPADHHAPGPAAQMAGPFEVTSDKRTGPTMRDALLTSLLVIYPAFATIAAIVAGLLLAGAGGA</sequence>
<organism evidence="3 4">
    <name type="scientific">Mesorhizobium prunaredense</name>
    <dbReference type="NCBI Taxonomy" id="1631249"/>
    <lineage>
        <taxon>Bacteria</taxon>
        <taxon>Pseudomonadati</taxon>
        <taxon>Pseudomonadota</taxon>
        <taxon>Alphaproteobacteria</taxon>
        <taxon>Hyphomicrobiales</taxon>
        <taxon>Phyllobacteriaceae</taxon>
        <taxon>Mesorhizobium</taxon>
    </lineage>
</organism>
<dbReference type="EMBL" id="FTPD01000022">
    <property type="protein sequence ID" value="SIT56409.1"/>
    <property type="molecule type" value="Genomic_DNA"/>
</dbReference>
<evidence type="ECO:0000313" key="3">
    <source>
        <dbReference type="EMBL" id="SIT56409.1"/>
    </source>
</evidence>
<keyword evidence="4" id="KW-1185">Reference proteome</keyword>
<keyword evidence="2" id="KW-1133">Transmembrane helix</keyword>
<gene>
    <name evidence="3" type="ORF">BQ8794_290019</name>
</gene>
<dbReference type="AlphaFoldDB" id="A0A1R3V934"/>
<evidence type="ECO:0000256" key="2">
    <source>
        <dbReference type="SAM" id="Phobius"/>
    </source>
</evidence>
<keyword evidence="2" id="KW-0812">Transmembrane</keyword>
<feature type="transmembrane region" description="Helical" evidence="2">
    <location>
        <begin position="54"/>
        <end position="79"/>
    </location>
</feature>
<feature type="region of interest" description="Disordered" evidence="1">
    <location>
        <begin position="18"/>
        <end position="37"/>
    </location>
</feature>
<dbReference type="RefSeq" id="WP_077379561.1">
    <property type="nucleotide sequence ID" value="NZ_FTPD01000022.1"/>
</dbReference>
<evidence type="ECO:0000256" key="1">
    <source>
        <dbReference type="SAM" id="MobiDB-lite"/>
    </source>
</evidence>
<dbReference type="Proteomes" id="UP000188388">
    <property type="component" value="Unassembled WGS sequence"/>
</dbReference>
<protein>
    <submittedName>
        <fullName evidence="3">Uncharacterized protein</fullName>
    </submittedName>
</protein>
<name>A0A1R3V934_9HYPH</name>
<proteinExistence type="predicted"/>
<keyword evidence="2" id="KW-0472">Membrane</keyword>
<accession>A0A1R3V934</accession>
<evidence type="ECO:0000313" key="4">
    <source>
        <dbReference type="Proteomes" id="UP000188388"/>
    </source>
</evidence>